<dbReference type="AlphaFoldDB" id="A0AAV5JBH4"/>
<evidence type="ECO:0000313" key="1">
    <source>
        <dbReference type="EMBL" id="GKV07795.1"/>
    </source>
</evidence>
<name>A0AAV5JBH4_9ROSI</name>
<sequence length="93" mass="10580">MLVTSGIGFGRVLDTSTLVWYLCLTAYHVYTFYFILVEILHIIILVLVLHDLIVYGAALREVWLVGGTLAEEYVHIISRGRKVQDLFKIGENP</sequence>
<proteinExistence type="predicted"/>
<keyword evidence="2" id="KW-1185">Reference proteome</keyword>
<dbReference type="Proteomes" id="UP001054252">
    <property type="component" value="Unassembled WGS sequence"/>
</dbReference>
<organism evidence="1 2">
    <name type="scientific">Rubroshorea leprosula</name>
    <dbReference type="NCBI Taxonomy" id="152421"/>
    <lineage>
        <taxon>Eukaryota</taxon>
        <taxon>Viridiplantae</taxon>
        <taxon>Streptophyta</taxon>
        <taxon>Embryophyta</taxon>
        <taxon>Tracheophyta</taxon>
        <taxon>Spermatophyta</taxon>
        <taxon>Magnoliopsida</taxon>
        <taxon>eudicotyledons</taxon>
        <taxon>Gunneridae</taxon>
        <taxon>Pentapetalae</taxon>
        <taxon>rosids</taxon>
        <taxon>malvids</taxon>
        <taxon>Malvales</taxon>
        <taxon>Dipterocarpaceae</taxon>
        <taxon>Rubroshorea</taxon>
    </lineage>
</organism>
<evidence type="ECO:0000313" key="2">
    <source>
        <dbReference type="Proteomes" id="UP001054252"/>
    </source>
</evidence>
<protein>
    <submittedName>
        <fullName evidence="1">Uncharacterized protein</fullName>
    </submittedName>
</protein>
<comment type="caution">
    <text evidence="1">The sequence shown here is derived from an EMBL/GenBank/DDBJ whole genome shotgun (WGS) entry which is preliminary data.</text>
</comment>
<gene>
    <name evidence="1" type="ORF">SLEP1_g19516</name>
</gene>
<dbReference type="EMBL" id="BPVZ01000028">
    <property type="protein sequence ID" value="GKV07795.1"/>
    <property type="molecule type" value="Genomic_DNA"/>
</dbReference>
<accession>A0AAV5JBH4</accession>
<reference evidence="1 2" key="1">
    <citation type="journal article" date="2021" name="Commun. Biol.">
        <title>The genome of Shorea leprosula (Dipterocarpaceae) highlights the ecological relevance of drought in aseasonal tropical rainforests.</title>
        <authorList>
            <person name="Ng K.K.S."/>
            <person name="Kobayashi M.J."/>
            <person name="Fawcett J.A."/>
            <person name="Hatakeyama M."/>
            <person name="Paape T."/>
            <person name="Ng C.H."/>
            <person name="Ang C.C."/>
            <person name="Tnah L.H."/>
            <person name="Lee C.T."/>
            <person name="Nishiyama T."/>
            <person name="Sese J."/>
            <person name="O'Brien M.J."/>
            <person name="Copetti D."/>
            <person name="Mohd Noor M.I."/>
            <person name="Ong R.C."/>
            <person name="Putra M."/>
            <person name="Sireger I.Z."/>
            <person name="Indrioko S."/>
            <person name="Kosugi Y."/>
            <person name="Izuno A."/>
            <person name="Isagi Y."/>
            <person name="Lee S.L."/>
            <person name="Shimizu K.K."/>
        </authorList>
    </citation>
    <scope>NUCLEOTIDE SEQUENCE [LARGE SCALE GENOMIC DNA]</scope>
    <source>
        <strain evidence="1">214</strain>
    </source>
</reference>